<evidence type="ECO:0000313" key="8">
    <source>
        <dbReference type="EMBL" id="HHJ52282.1"/>
    </source>
</evidence>
<keyword evidence="4 6" id="KW-0067">ATP-binding</keyword>
<dbReference type="EMBL" id="DROD01000250">
    <property type="protein sequence ID" value="HHJ52282.1"/>
    <property type="molecule type" value="Genomic_DNA"/>
</dbReference>
<dbReference type="InterPro" id="IPR000212">
    <property type="entry name" value="DNA_helicase_UvrD/REP"/>
</dbReference>
<organism evidence="8">
    <name type="scientific">Caldithrix abyssi</name>
    <dbReference type="NCBI Taxonomy" id="187145"/>
    <lineage>
        <taxon>Bacteria</taxon>
        <taxon>Pseudomonadati</taxon>
        <taxon>Calditrichota</taxon>
        <taxon>Calditrichia</taxon>
        <taxon>Calditrichales</taxon>
        <taxon>Calditrichaceae</taxon>
        <taxon>Caldithrix</taxon>
    </lineage>
</organism>
<evidence type="ECO:0000256" key="3">
    <source>
        <dbReference type="ARBA" id="ARBA00022806"/>
    </source>
</evidence>
<evidence type="ECO:0000256" key="6">
    <source>
        <dbReference type="PROSITE-ProRule" id="PRU00560"/>
    </source>
</evidence>
<gene>
    <name evidence="8" type="ORF">ENJ89_03735</name>
</gene>
<dbReference type="GO" id="GO:0043138">
    <property type="term" value="F:3'-5' DNA helicase activity"/>
    <property type="evidence" value="ECO:0007669"/>
    <property type="project" value="TreeGrafter"/>
</dbReference>
<feature type="domain" description="UvrD-like helicase ATP-binding" evidence="7">
    <location>
        <begin position="2"/>
        <end position="217"/>
    </location>
</feature>
<dbReference type="InterPro" id="IPR027417">
    <property type="entry name" value="P-loop_NTPase"/>
</dbReference>
<sequence>MAQELTRAQQQALDLTRNISVTAGAGSGKTKILVDRFLKIVLQDAAKTRRILAITFTNKAAGEMRERVAEKVTELLRQSEDPARAARLRRIRDQLNSAAISTFHSFCARVLREFPVQAGLPPEFNEMDEIRSYILRQEAIDRAIQSLDDDDNQNWIALFSRLSLFRVTNMLNVALEKSYEMEKVERLFSDLSKETFLNFLHQQWFRLIEPYLAQLDR</sequence>
<keyword evidence="1 6" id="KW-0547">Nucleotide-binding</keyword>
<evidence type="ECO:0000259" key="7">
    <source>
        <dbReference type="PROSITE" id="PS51198"/>
    </source>
</evidence>
<dbReference type="GO" id="GO:0000725">
    <property type="term" value="P:recombinational repair"/>
    <property type="evidence" value="ECO:0007669"/>
    <property type="project" value="TreeGrafter"/>
</dbReference>
<dbReference type="SUPFAM" id="SSF52540">
    <property type="entry name" value="P-loop containing nucleoside triphosphate hydrolases"/>
    <property type="match status" value="1"/>
</dbReference>
<feature type="non-terminal residue" evidence="8">
    <location>
        <position position="217"/>
    </location>
</feature>
<dbReference type="Proteomes" id="UP000886124">
    <property type="component" value="Unassembled WGS sequence"/>
</dbReference>
<dbReference type="PROSITE" id="PS51198">
    <property type="entry name" value="UVRD_HELICASE_ATP_BIND"/>
    <property type="match status" value="1"/>
</dbReference>
<keyword evidence="2 6" id="KW-0378">Hydrolase</keyword>
<dbReference type="GO" id="GO:0003677">
    <property type="term" value="F:DNA binding"/>
    <property type="evidence" value="ECO:0007669"/>
    <property type="project" value="InterPro"/>
</dbReference>
<keyword evidence="3 6" id="KW-0347">Helicase</keyword>
<dbReference type="PANTHER" id="PTHR11070">
    <property type="entry name" value="UVRD / RECB / PCRA DNA HELICASE FAMILY MEMBER"/>
    <property type="match status" value="1"/>
</dbReference>
<protein>
    <recommendedName>
        <fullName evidence="5">DNA 3'-5' helicase II</fullName>
    </recommendedName>
</protein>
<dbReference type="AlphaFoldDB" id="A0A7V5PNB9"/>
<proteinExistence type="predicted"/>
<evidence type="ECO:0000256" key="2">
    <source>
        <dbReference type="ARBA" id="ARBA00022801"/>
    </source>
</evidence>
<evidence type="ECO:0000256" key="4">
    <source>
        <dbReference type="ARBA" id="ARBA00022840"/>
    </source>
</evidence>
<feature type="binding site" evidence="6">
    <location>
        <begin position="23"/>
        <end position="30"/>
    </location>
    <ligand>
        <name>ATP</name>
        <dbReference type="ChEBI" id="CHEBI:30616"/>
    </ligand>
</feature>
<comment type="caution">
    <text evidence="8">The sequence shown here is derived from an EMBL/GenBank/DDBJ whole genome shotgun (WGS) entry which is preliminary data.</text>
</comment>
<name>A0A7V5PNB9_CALAY</name>
<evidence type="ECO:0000256" key="5">
    <source>
        <dbReference type="ARBA" id="ARBA00034923"/>
    </source>
</evidence>
<reference evidence="8" key="1">
    <citation type="journal article" date="2020" name="mSystems">
        <title>Genome- and Community-Level Interaction Insights into Carbon Utilization and Element Cycling Functions of Hydrothermarchaeota in Hydrothermal Sediment.</title>
        <authorList>
            <person name="Zhou Z."/>
            <person name="Liu Y."/>
            <person name="Xu W."/>
            <person name="Pan J."/>
            <person name="Luo Z.H."/>
            <person name="Li M."/>
        </authorList>
    </citation>
    <scope>NUCLEOTIDE SEQUENCE [LARGE SCALE GENOMIC DNA]</scope>
    <source>
        <strain evidence="8">HyVt-527</strain>
    </source>
</reference>
<dbReference type="PANTHER" id="PTHR11070:SF2">
    <property type="entry name" value="ATP-DEPENDENT DNA HELICASE SRS2"/>
    <property type="match status" value="1"/>
</dbReference>
<dbReference type="Pfam" id="PF00580">
    <property type="entry name" value="UvrD-helicase"/>
    <property type="match status" value="1"/>
</dbReference>
<dbReference type="GO" id="GO:0005524">
    <property type="term" value="F:ATP binding"/>
    <property type="evidence" value="ECO:0007669"/>
    <property type="project" value="UniProtKB-UniRule"/>
</dbReference>
<dbReference type="InterPro" id="IPR014016">
    <property type="entry name" value="UvrD-like_ATP-bd"/>
</dbReference>
<dbReference type="GO" id="GO:0016787">
    <property type="term" value="F:hydrolase activity"/>
    <property type="evidence" value="ECO:0007669"/>
    <property type="project" value="UniProtKB-UniRule"/>
</dbReference>
<accession>A0A7V5PNB9</accession>
<dbReference type="Gene3D" id="3.40.50.300">
    <property type="entry name" value="P-loop containing nucleotide triphosphate hydrolases"/>
    <property type="match status" value="1"/>
</dbReference>
<evidence type="ECO:0000256" key="1">
    <source>
        <dbReference type="ARBA" id="ARBA00022741"/>
    </source>
</evidence>